<feature type="transmembrane region" description="Helical" evidence="8">
    <location>
        <begin position="50"/>
        <end position="68"/>
    </location>
</feature>
<gene>
    <name evidence="10" type="ORF">caldi_07470</name>
</gene>
<dbReference type="Proteomes" id="UP001163687">
    <property type="component" value="Chromosome"/>
</dbReference>
<feature type="transmembrane region" description="Helical" evidence="8">
    <location>
        <begin position="222"/>
        <end position="240"/>
    </location>
</feature>
<dbReference type="PROSITE" id="PS50850">
    <property type="entry name" value="MFS"/>
    <property type="match status" value="1"/>
</dbReference>
<keyword evidence="11" id="KW-1185">Reference proteome</keyword>
<dbReference type="PANTHER" id="PTHR23513">
    <property type="entry name" value="INTEGRAL MEMBRANE EFFLUX PROTEIN-RELATED"/>
    <property type="match status" value="1"/>
</dbReference>
<dbReference type="SUPFAM" id="SSF103473">
    <property type="entry name" value="MFS general substrate transporter"/>
    <property type="match status" value="1"/>
</dbReference>
<proteinExistence type="predicted"/>
<evidence type="ECO:0000256" key="8">
    <source>
        <dbReference type="SAM" id="Phobius"/>
    </source>
</evidence>
<dbReference type="Pfam" id="PF05977">
    <property type="entry name" value="MFS_3"/>
    <property type="match status" value="1"/>
</dbReference>
<sequence length="431" mass="45163">MRFPAGLRALRHRDFRLFWTGQLVSLVGTWMQSVGQSWLVLELTGSPLKLGLIGTLQFTPMLLFSLFAGAITDRLPKRRLILRTQTALMVLAFVLSALVWSGRVQYWHVAVLATLLGVVNTVDMPARQAFIVDMVGKEDLMNAIALNSAMFNGARIVGPAVAGLLVARYGVAPAFFLNGLSFLAVIAALRAIRAEGLPGPRRSESILEEIGAGLRYALRTPLVGLVLSLLLVVSVFVINYNVTVPVFARDVLGQEAEGFGLLMAALGSGALAGALTLAALGRSRPPLAAVVAPALLLSAAAAGMAAVRQFGLAAAVLFVMGYSQILFTASCNTTLQVTAPDELRGRVMSLYALVFAGVTPIGALFAGSITEAFGVATGFLAGGGLSLVSILALLAWWRARAPRGRPTPRPEGGRGAGTPLPPGAGDGDRAP</sequence>
<feature type="transmembrane region" description="Helical" evidence="8">
    <location>
        <begin position="287"/>
        <end position="306"/>
    </location>
</feature>
<keyword evidence="3" id="KW-1003">Cell membrane</keyword>
<evidence type="ECO:0000313" key="10">
    <source>
        <dbReference type="EMBL" id="BDG59657.1"/>
    </source>
</evidence>
<evidence type="ECO:0000256" key="6">
    <source>
        <dbReference type="ARBA" id="ARBA00023136"/>
    </source>
</evidence>
<evidence type="ECO:0000256" key="3">
    <source>
        <dbReference type="ARBA" id="ARBA00022475"/>
    </source>
</evidence>
<evidence type="ECO:0000313" key="11">
    <source>
        <dbReference type="Proteomes" id="UP001163687"/>
    </source>
</evidence>
<dbReference type="Gene3D" id="1.20.1250.20">
    <property type="entry name" value="MFS general substrate transporter like domains"/>
    <property type="match status" value="1"/>
</dbReference>
<keyword evidence="6 8" id="KW-0472">Membrane</keyword>
<comment type="subcellular location">
    <subcellularLocation>
        <location evidence="1">Cell membrane</location>
        <topology evidence="1">Multi-pass membrane protein</topology>
    </subcellularLocation>
</comment>
<feature type="transmembrane region" description="Helical" evidence="8">
    <location>
        <begin position="106"/>
        <end position="122"/>
    </location>
</feature>
<dbReference type="PANTHER" id="PTHR23513:SF11">
    <property type="entry name" value="STAPHYLOFERRIN A TRANSPORTER"/>
    <property type="match status" value="1"/>
</dbReference>
<reference evidence="10" key="1">
    <citation type="submission" date="2022-03" db="EMBL/GenBank/DDBJ databases">
        <title>Complete genome sequence of Caldinitratiruptor microaerophilus.</title>
        <authorList>
            <person name="Mukaiyama R."/>
            <person name="Nishiyama T."/>
            <person name="Ueda K."/>
        </authorList>
    </citation>
    <scope>NUCLEOTIDE SEQUENCE</scope>
    <source>
        <strain evidence="10">JCM 16183</strain>
    </source>
</reference>
<evidence type="ECO:0000256" key="4">
    <source>
        <dbReference type="ARBA" id="ARBA00022692"/>
    </source>
</evidence>
<dbReference type="KEGG" id="cmic:caldi_07470"/>
<dbReference type="EMBL" id="AP025628">
    <property type="protein sequence ID" value="BDG59657.1"/>
    <property type="molecule type" value="Genomic_DNA"/>
</dbReference>
<dbReference type="GO" id="GO:0022857">
    <property type="term" value="F:transmembrane transporter activity"/>
    <property type="evidence" value="ECO:0007669"/>
    <property type="project" value="InterPro"/>
</dbReference>
<dbReference type="AlphaFoldDB" id="A0AA35CIG6"/>
<feature type="domain" description="Major facilitator superfamily (MFS) profile" evidence="9">
    <location>
        <begin position="1"/>
        <end position="401"/>
    </location>
</feature>
<dbReference type="InterPro" id="IPR020846">
    <property type="entry name" value="MFS_dom"/>
</dbReference>
<feature type="transmembrane region" description="Helical" evidence="8">
    <location>
        <begin position="172"/>
        <end position="192"/>
    </location>
</feature>
<feature type="transmembrane region" description="Helical" evidence="8">
    <location>
        <begin position="372"/>
        <end position="397"/>
    </location>
</feature>
<dbReference type="CDD" id="cd06173">
    <property type="entry name" value="MFS_MefA_like"/>
    <property type="match status" value="1"/>
</dbReference>
<feature type="region of interest" description="Disordered" evidence="7">
    <location>
        <begin position="403"/>
        <end position="431"/>
    </location>
</feature>
<feature type="transmembrane region" description="Helical" evidence="8">
    <location>
        <begin position="347"/>
        <end position="366"/>
    </location>
</feature>
<evidence type="ECO:0000256" key="5">
    <source>
        <dbReference type="ARBA" id="ARBA00022989"/>
    </source>
</evidence>
<organism evidence="10 11">
    <name type="scientific">Caldinitratiruptor microaerophilus</name>
    <dbReference type="NCBI Taxonomy" id="671077"/>
    <lineage>
        <taxon>Bacteria</taxon>
        <taxon>Bacillati</taxon>
        <taxon>Bacillota</taxon>
        <taxon>Clostridia</taxon>
        <taxon>Eubacteriales</taxon>
        <taxon>Symbiobacteriaceae</taxon>
        <taxon>Caldinitratiruptor</taxon>
    </lineage>
</organism>
<protein>
    <submittedName>
        <fullName evidence="10">MFS transporter</fullName>
    </submittedName>
</protein>
<keyword evidence="5 8" id="KW-1133">Transmembrane helix</keyword>
<evidence type="ECO:0000256" key="7">
    <source>
        <dbReference type="SAM" id="MobiDB-lite"/>
    </source>
</evidence>
<dbReference type="GO" id="GO:0005886">
    <property type="term" value="C:plasma membrane"/>
    <property type="evidence" value="ECO:0007669"/>
    <property type="project" value="UniProtKB-SubCell"/>
</dbReference>
<feature type="transmembrane region" description="Helical" evidence="8">
    <location>
        <begin position="312"/>
        <end position="335"/>
    </location>
</feature>
<dbReference type="InterPro" id="IPR036259">
    <property type="entry name" value="MFS_trans_sf"/>
</dbReference>
<evidence type="ECO:0000259" key="9">
    <source>
        <dbReference type="PROSITE" id="PS50850"/>
    </source>
</evidence>
<evidence type="ECO:0000256" key="2">
    <source>
        <dbReference type="ARBA" id="ARBA00022448"/>
    </source>
</evidence>
<keyword evidence="4 8" id="KW-0812">Transmembrane</keyword>
<feature type="transmembrane region" description="Helical" evidence="8">
    <location>
        <begin position="260"/>
        <end position="280"/>
    </location>
</feature>
<name>A0AA35CIG6_9FIRM</name>
<feature type="transmembrane region" description="Helical" evidence="8">
    <location>
        <begin position="17"/>
        <end position="38"/>
    </location>
</feature>
<dbReference type="InterPro" id="IPR010290">
    <property type="entry name" value="TM_effector"/>
</dbReference>
<feature type="transmembrane region" description="Helical" evidence="8">
    <location>
        <begin position="80"/>
        <end position="100"/>
    </location>
</feature>
<accession>A0AA35CIG6</accession>
<keyword evidence="2" id="KW-0813">Transport</keyword>
<evidence type="ECO:0000256" key="1">
    <source>
        <dbReference type="ARBA" id="ARBA00004651"/>
    </source>
</evidence>
<feature type="transmembrane region" description="Helical" evidence="8">
    <location>
        <begin position="143"/>
        <end position="166"/>
    </location>
</feature>